<dbReference type="Proteomes" id="UP000008136">
    <property type="component" value="Chromosome"/>
</dbReference>
<evidence type="ECO:0000256" key="1">
    <source>
        <dbReference type="SAM" id="Phobius"/>
    </source>
</evidence>
<protein>
    <submittedName>
        <fullName evidence="2">Uncharacterized protein</fullName>
    </submittedName>
</protein>
<evidence type="ECO:0000313" key="3">
    <source>
        <dbReference type="Proteomes" id="UP000008136"/>
    </source>
</evidence>
<accession>F2KN46</accession>
<dbReference type="STRING" id="693661.Arcve_0106"/>
<dbReference type="InterPro" id="IPR055713">
    <property type="entry name" value="DUF7289"/>
</dbReference>
<organism evidence="2 3">
    <name type="scientific">Archaeoglobus veneficus (strain DSM 11195 / SNP6)</name>
    <dbReference type="NCBI Taxonomy" id="693661"/>
    <lineage>
        <taxon>Archaea</taxon>
        <taxon>Methanobacteriati</taxon>
        <taxon>Methanobacteriota</taxon>
        <taxon>Archaeoglobi</taxon>
        <taxon>Archaeoglobales</taxon>
        <taxon>Archaeoglobaceae</taxon>
        <taxon>Archaeoglobus</taxon>
    </lineage>
</organism>
<dbReference type="RefSeq" id="WP_013682823.1">
    <property type="nucleotide sequence ID" value="NC_015320.1"/>
</dbReference>
<dbReference type="HOGENOM" id="CLU_1109472_0_0_2"/>
<dbReference type="KEGG" id="ave:Arcve_0106"/>
<feature type="transmembrane region" description="Helical" evidence="1">
    <location>
        <begin position="12"/>
        <end position="34"/>
    </location>
</feature>
<evidence type="ECO:0000313" key="2">
    <source>
        <dbReference type="EMBL" id="AEA46147.1"/>
    </source>
</evidence>
<keyword evidence="3" id="KW-1185">Reference proteome</keyword>
<name>F2KN46_ARCVS</name>
<dbReference type="GeneID" id="10393198"/>
<gene>
    <name evidence="2" type="ordered locus">Arcve_0106</name>
</gene>
<keyword evidence="1" id="KW-0812">Transmembrane</keyword>
<keyword evidence="1" id="KW-0472">Membrane</keyword>
<dbReference type="OrthoDB" id="118051at2157"/>
<dbReference type="EMBL" id="CP002588">
    <property type="protein sequence ID" value="AEA46147.1"/>
    <property type="molecule type" value="Genomic_DNA"/>
</dbReference>
<proteinExistence type="predicted"/>
<dbReference type="eggNOG" id="arCOG02911">
    <property type="taxonomic scope" value="Archaea"/>
</dbReference>
<sequence>MNEKAVSNVLGFSLILGIVILALSLVFSHTYFMINDAKGKVKYESMAQGFRKIQNIIEYAAYSKNPVKSIRLLINEGSISVNSGGEMSVSVTSNNTTIYAYSGNMGVIEYAYMDTKVAFENGGVWLLSRNPVMVSEPRIFIYKKTVNNETILFIALTEIRGSGSVGGKGFAEIEIRYNSSETKIFNTSGYVVMNITSEYAQAWKRYFDDLRGYTENTVLQTELNGSTLKVSIYFNRLVLTRYVLDTTIST</sequence>
<dbReference type="Pfam" id="PF23960">
    <property type="entry name" value="DUF7289"/>
    <property type="match status" value="1"/>
</dbReference>
<keyword evidence="1" id="KW-1133">Transmembrane helix</keyword>
<dbReference type="AlphaFoldDB" id="F2KN46"/>
<reference evidence="2 3" key="1">
    <citation type="submission" date="2011-03" db="EMBL/GenBank/DDBJ databases">
        <title>The complete genome of Archaeoglobus veneficus SNP6.</title>
        <authorList>
            <consortium name="US DOE Joint Genome Institute (JGI-PGF)"/>
            <person name="Lucas S."/>
            <person name="Copeland A."/>
            <person name="Lapidus A."/>
            <person name="Bruce D."/>
            <person name="Goodwin L."/>
            <person name="Pitluck S."/>
            <person name="Kyrpides N."/>
            <person name="Mavromatis K."/>
            <person name="Pagani I."/>
            <person name="Ivanova N."/>
            <person name="Mikhailova N."/>
            <person name="Lu M."/>
            <person name="Detter J.C."/>
            <person name="Tapia R."/>
            <person name="Han C."/>
            <person name="Land M."/>
            <person name="Hauser L."/>
            <person name="Markowitz V."/>
            <person name="Cheng J.-F."/>
            <person name="Hugenholtz P."/>
            <person name="Woyke T."/>
            <person name="Wu D."/>
            <person name="Spring S."/>
            <person name="Brambilla E."/>
            <person name="Klenk H.-P."/>
            <person name="Eisen J.A."/>
        </authorList>
    </citation>
    <scope>NUCLEOTIDE SEQUENCE [LARGE SCALE GENOMIC DNA]</scope>
    <source>
        <strain>SNP6</strain>
    </source>
</reference>